<keyword evidence="3" id="KW-1185">Reference proteome</keyword>
<gene>
    <name evidence="2" type="ORF">BLA29_000580</name>
</gene>
<evidence type="ECO:0000313" key="2">
    <source>
        <dbReference type="EMBL" id="OTF71478.1"/>
    </source>
</evidence>
<dbReference type="OrthoDB" id="10630993at2759"/>
<accession>A0A1Y3AUL8</accession>
<feature type="region of interest" description="Disordered" evidence="1">
    <location>
        <begin position="1"/>
        <end position="116"/>
    </location>
</feature>
<feature type="region of interest" description="Disordered" evidence="1">
    <location>
        <begin position="130"/>
        <end position="158"/>
    </location>
</feature>
<evidence type="ECO:0000256" key="1">
    <source>
        <dbReference type="SAM" id="MobiDB-lite"/>
    </source>
</evidence>
<protein>
    <submittedName>
        <fullName evidence="2">Uncharacterized protein</fullName>
    </submittedName>
</protein>
<evidence type="ECO:0000313" key="3">
    <source>
        <dbReference type="Proteomes" id="UP000194236"/>
    </source>
</evidence>
<name>A0A1Y3AUL8_EURMA</name>
<feature type="compositionally biased region" description="Polar residues" evidence="1">
    <location>
        <begin position="96"/>
        <end position="107"/>
    </location>
</feature>
<proteinExistence type="predicted"/>
<dbReference type="EMBL" id="MUJZ01060863">
    <property type="protein sequence ID" value="OTF71478.1"/>
    <property type="molecule type" value="Genomic_DNA"/>
</dbReference>
<feature type="compositionally biased region" description="Polar residues" evidence="1">
    <location>
        <begin position="1"/>
        <end position="10"/>
    </location>
</feature>
<dbReference type="Proteomes" id="UP000194236">
    <property type="component" value="Unassembled WGS sequence"/>
</dbReference>
<reference evidence="2 3" key="1">
    <citation type="submission" date="2017-03" db="EMBL/GenBank/DDBJ databases">
        <title>Genome Survey of Euroglyphus maynei.</title>
        <authorList>
            <person name="Arlian L.G."/>
            <person name="Morgan M.S."/>
            <person name="Rider S.D."/>
        </authorList>
    </citation>
    <scope>NUCLEOTIDE SEQUENCE [LARGE SCALE GENOMIC DNA]</scope>
    <source>
        <strain evidence="2">Arlian Lab</strain>
        <tissue evidence="2">Whole body</tissue>
    </source>
</reference>
<sequence length="170" mass="18558">MANSQYQNPLEQAPYRHQQQQHQPQQSQYGSSMSESVPSIASDYSNQWSSPLQPTNERPMQSGGQVPVNNLDRPFIGPNNAIWSQGQQASNSQSAPNTGYSWMSNVPENDAGSRDEGASYYASNVFQSRISSPKVVSQSLDRSSSSSSSSAAVMPSPTYRFAIHLPNPSL</sequence>
<organism evidence="2 3">
    <name type="scientific">Euroglyphus maynei</name>
    <name type="common">Mayne's house dust mite</name>
    <dbReference type="NCBI Taxonomy" id="6958"/>
    <lineage>
        <taxon>Eukaryota</taxon>
        <taxon>Metazoa</taxon>
        <taxon>Ecdysozoa</taxon>
        <taxon>Arthropoda</taxon>
        <taxon>Chelicerata</taxon>
        <taxon>Arachnida</taxon>
        <taxon>Acari</taxon>
        <taxon>Acariformes</taxon>
        <taxon>Sarcoptiformes</taxon>
        <taxon>Astigmata</taxon>
        <taxon>Psoroptidia</taxon>
        <taxon>Analgoidea</taxon>
        <taxon>Pyroglyphidae</taxon>
        <taxon>Pyroglyphinae</taxon>
        <taxon>Euroglyphus</taxon>
    </lineage>
</organism>
<feature type="compositionally biased region" description="Polar residues" evidence="1">
    <location>
        <begin position="130"/>
        <end position="142"/>
    </location>
</feature>
<feature type="compositionally biased region" description="Low complexity" evidence="1">
    <location>
        <begin position="17"/>
        <end position="28"/>
    </location>
</feature>
<comment type="caution">
    <text evidence="2">The sequence shown here is derived from an EMBL/GenBank/DDBJ whole genome shotgun (WGS) entry which is preliminary data.</text>
</comment>
<feature type="compositionally biased region" description="Low complexity" evidence="1">
    <location>
        <begin position="84"/>
        <end position="95"/>
    </location>
</feature>
<feature type="compositionally biased region" description="Polar residues" evidence="1">
    <location>
        <begin position="29"/>
        <end position="68"/>
    </location>
</feature>
<dbReference type="AlphaFoldDB" id="A0A1Y3AUL8"/>